<evidence type="ECO:0000256" key="2">
    <source>
        <dbReference type="ARBA" id="ARBA00022771"/>
    </source>
</evidence>
<feature type="domain" description="A20-type" evidence="6">
    <location>
        <begin position="14"/>
        <end position="48"/>
    </location>
</feature>
<organism evidence="8 9">
    <name type="scientific">Folsomia candida</name>
    <name type="common">Springtail</name>
    <dbReference type="NCBI Taxonomy" id="158441"/>
    <lineage>
        <taxon>Eukaryota</taxon>
        <taxon>Metazoa</taxon>
        <taxon>Ecdysozoa</taxon>
        <taxon>Arthropoda</taxon>
        <taxon>Hexapoda</taxon>
        <taxon>Collembola</taxon>
        <taxon>Entomobryomorpha</taxon>
        <taxon>Isotomoidea</taxon>
        <taxon>Isotomidae</taxon>
        <taxon>Proisotominae</taxon>
        <taxon>Folsomia</taxon>
    </lineage>
</organism>
<evidence type="ECO:0000313" key="8">
    <source>
        <dbReference type="EMBL" id="OXA53300.1"/>
    </source>
</evidence>
<dbReference type="OMA" id="MLCPTGC"/>
<feature type="compositionally biased region" description="Low complexity" evidence="5">
    <location>
        <begin position="65"/>
        <end position="78"/>
    </location>
</feature>
<proteinExistence type="predicted"/>
<dbReference type="Pfam" id="PF01754">
    <property type="entry name" value="zf-A20"/>
    <property type="match status" value="1"/>
</dbReference>
<dbReference type="InterPro" id="IPR035896">
    <property type="entry name" value="AN1-like_Znf"/>
</dbReference>
<evidence type="ECO:0000259" key="7">
    <source>
        <dbReference type="PROSITE" id="PS51039"/>
    </source>
</evidence>
<dbReference type="SMART" id="SM00259">
    <property type="entry name" value="ZnF_A20"/>
    <property type="match status" value="1"/>
</dbReference>
<dbReference type="AlphaFoldDB" id="A0A226E7J8"/>
<keyword evidence="1" id="KW-0479">Metal-binding</keyword>
<comment type="caution">
    <text evidence="8">The sequence shown here is derived from an EMBL/GenBank/DDBJ whole genome shotgun (WGS) entry which is preliminary data.</text>
</comment>
<reference evidence="8 9" key="1">
    <citation type="submission" date="2015-12" db="EMBL/GenBank/DDBJ databases">
        <title>The genome of Folsomia candida.</title>
        <authorList>
            <person name="Faddeeva A."/>
            <person name="Derks M.F."/>
            <person name="Anvar Y."/>
            <person name="Smit S."/>
            <person name="Van Straalen N."/>
            <person name="Roelofs D."/>
        </authorList>
    </citation>
    <scope>NUCLEOTIDE SEQUENCE [LARGE SCALE GENOMIC DNA]</scope>
    <source>
        <strain evidence="8 9">VU population</strain>
        <tissue evidence="8">Whole body</tissue>
    </source>
</reference>
<gene>
    <name evidence="8" type="ORF">Fcan01_12304</name>
</gene>
<sequence>MNNMEGESNGMEGSQNQRQCQAGCGFFGNAATDGLCSVCYKEVVKKKQQPPTGSLKVPSPQRTTPVPSSVESRSSPISFLQQPKAEGEGAVKDDEKPSTAAAAAVASTPESSNMESVGVSDTKKKSNRCMSCRKKVGLTGFECRCGGLFCSTHRYSDKHNCSFDYRQLGADEIRKNNPVVVSEKINKI</sequence>
<name>A0A226E7J8_FOLCA</name>
<dbReference type="Pfam" id="PF01428">
    <property type="entry name" value="zf-AN1"/>
    <property type="match status" value="1"/>
</dbReference>
<dbReference type="SUPFAM" id="SSF118310">
    <property type="entry name" value="AN1-like Zinc finger"/>
    <property type="match status" value="1"/>
</dbReference>
<dbReference type="PROSITE" id="PS51036">
    <property type="entry name" value="ZF_A20"/>
    <property type="match status" value="1"/>
</dbReference>
<dbReference type="SMART" id="SM00154">
    <property type="entry name" value="ZnF_AN1"/>
    <property type="match status" value="1"/>
</dbReference>
<keyword evidence="9" id="KW-1185">Reference proteome</keyword>
<dbReference type="GO" id="GO:0003677">
    <property type="term" value="F:DNA binding"/>
    <property type="evidence" value="ECO:0007669"/>
    <property type="project" value="InterPro"/>
</dbReference>
<evidence type="ECO:0000256" key="3">
    <source>
        <dbReference type="ARBA" id="ARBA00022833"/>
    </source>
</evidence>
<dbReference type="InterPro" id="IPR050652">
    <property type="entry name" value="AN1_A20_ZnFinger"/>
</dbReference>
<dbReference type="Gene3D" id="1.20.5.4770">
    <property type="match status" value="1"/>
</dbReference>
<dbReference type="InterPro" id="IPR000058">
    <property type="entry name" value="Znf_AN1"/>
</dbReference>
<keyword evidence="2 4" id="KW-0863">Zinc-finger</keyword>
<dbReference type="STRING" id="158441.A0A226E7J8"/>
<feature type="compositionally biased region" description="Basic and acidic residues" evidence="5">
    <location>
        <begin position="85"/>
        <end position="97"/>
    </location>
</feature>
<evidence type="ECO:0000259" key="6">
    <source>
        <dbReference type="PROSITE" id="PS51036"/>
    </source>
</evidence>
<protein>
    <submittedName>
        <fullName evidence="8">AN1-type zinc finger protein 6</fullName>
    </submittedName>
</protein>
<dbReference type="FunFam" id="4.10.1110.10:FF:000001">
    <property type="entry name" value="Zinc finger AN1-type containing 6"/>
    <property type="match status" value="1"/>
</dbReference>
<dbReference type="GO" id="GO:0008270">
    <property type="term" value="F:zinc ion binding"/>
    <property type="evidence" value="ECO:0007669"/>
    <property type="project" value="UniProtKB-KW"/>
</dbReference>
<dbReference type="Proteomes" id="UP000198287">
    <property type="component" value="Unassembled WGS sequence"/>
</dbReference>
<dbReference type="PANTHER" id="PTHR10634">
    <property type="entry name" value="AN1-TYPE ZINC FINGER PROTEIN"/>
    <property type="match status" value="1"/>
</dbReference>
<dbReference type="PANTHER" id="PTHR10634:SF149">
    <property type="entry name" value="AN1-TYPE DOMAIN-CONTAINING PROTEIN-RELATED"/>
    <property type="match status" value="1"/>
</dbReference>
<dbReference type="EMBL" id="LNIX01000006">
    <property type="protein sequence ID" value="OXA53300.1"/>
    <property type="molecule type" value="Genomic_DNA"/>
</dbReference>
<feature type="domain" description="AN1-type" evidence="7">
    <location>
        <begin position="123"/>
        <end position="169"/>
    </location>
</feature>
<evidence type="ECO:0000256" key="4">
    <source>
        <dbReference type="PROSITE-ProRule" id="PRU00449"/>
    </source>
</evidence>
<accession>A0A226E7J8</accession>
<keyword evidence="3" id="KW-0862">Zinc</keyword>
<evidence type="ECO:0000256" key="1">
    <source>
        <dbReference type="ARBA" id="ARBA00022723"/>
    </source>
</evidence>
<feature type="region of interest" description="Disordered" evidence="5">
    <location>
        <begin position="47"/>
        <end position="120"/>
    </location>
</feature>
<dbReference type="Gene3D" id="4.10.1110.10">
    <property type="entry name" value="AN1-like Zinc finger"/>
    <property type="match status" value="1"/>
</dbReference>
<evidence type="ECO:0000313" key="9">
    <source>
        <dbReference type="Proteomes" id="UP000198287"/>
    </source>
</evidence>
<dbReference type="PROSITE" id="PS51039">
    <property type="entry name" value="ZF_AN1"/>
    <property type="match status" value="1"/>
</dbReference>
<dbReference type="SUPFAM" id="SSF57716">
    <property type="entry name" value="Glucocorticoid receptor-like (DNA-binding domain)"/>
    <property type="match status" value="1"/>
</dbReference>
<evidence type="ECO:0000256" key="5">
    <source>
        <dbReference type="SAM" id="MobiDB-lite"/>
    </source>
</evidence>
<dbReference type="InterPro" id="IPR002653">
    <property type="entry name" value="Znf_A20"/>
</dbReference>
<dbReference type="OrthoDB" id="428577at2759"/>